<name>A0A2T6BV56_9BACL</name>
<keyword evidence="2" id="KW-1185">Reference proteome</keyword>
<dbReference type="InterPro" id="IPR003737">
    <property type="entry name" value="GlcNAc_PI_deacetylase-related"/>
</dbReference>
<dbReference type="Pfam" id="PF02585">
    <property type="entry name" value="PIG-L"/>
    <property type="match status" value="1"/>
</dbReference>
<evidence type="ECO:0000313" key="2">
    <source>
        <dbReference type="Proteomes" id="UP000244240"/>
    </source>
</evidence>
<dbReference type="PANTHER" id="PTHR12993">
    <property type="entry name" value="N-ACETYLGLUCOSAMINYL-PHOSPHATIDYLINOSITOL DE-N-ACETYLASE-RELATED"/>
    <property type="match status" value="1"/>
</dbReference>
<reference evidence="1 2" key="1">
    <citation type="submission" date="2018-04" db="EMBL/GenBank/DDBJ databases">
        <title>Genomic Encyclopedia of Archaeal and Bacterial Type Strains, Phase II (KMG-II): from individual species to whole genera.</title>
        <authorList>
            <person name="Goeker M."/>
        </authorList>
    </citation>
    <scope>NUCLEOTIDE SEQUENCE [LARGE SCALE GENOMIC DNA]</scope>
    <source>
        <strain evidence="1 2">DSM 45787</strain>
    </source>
</reference>
<protein>
    <submittedName>
        <fullName evidence="1">Bacillithiol biosynthesis deacetylase BshB1</fullName>
    </submittedName>
</protein>
<dbReference type="NCBIfam" id="TIGR04001">
    <property type="entry name" value="thiol_BshB1"/>
    <property type="match status" value="1"/>
</dbReference>
<organism evidence="1 2">
    <name type="scientific">Melghirimyces profundicolus</name>
    <dbReference type="NCBI Taxonomy" id="1242148"/>
    <lineage>
        <taxon>Bacteria</taxon>
        <taxon>Bacillati</taxon>
        <taxon>Bacillota</taxon>
        <taxon>Bacilli</taxon>
        <taxon>Bacillales</taxon>
        <taxon>Thermoactinomycetaceae</taxon>
        <taxon>Melghirimyces</taxon>
    </lineage>
</organism>
<dbReference type="PANTHER" id="PTHR12993:SF30">
    <property type="entry name" value="N-ACETYL-ALPHA-D-GLUCOSAMINYL L-MALATE DEACETYLASE 1"/>
    <property type="match status" value="1"/>
</dbReference>
<proteinExistence type="predicted"/>
<accession>A0A2T6BV56</accession>
<dbReference type="EMBL" id="QBKR01000010">
    <property type="protein sequence ID" value="PTX59932.1"/>
    <property type="molecule type" value="Genomic_DNA"/>
</dbReference>
<dbReference type="InterPro" id="IPR024078">
    <property type="entry name" value="LmbE-like_dom_sf"/>
</dbReference>
<dbReference type="GO" id="GO:0071793">
    <property type="term" value="P:bacillithiol biosynthetic process"/>
    <property type="evidence" value="ECO:0007669"/>
    <property type="project" value="InterPro"/>
</dbReference>
<sequence>MEQVKILAFGAHPDDVEIGAGGILARHTAQGIRVAICDLTDGELSSNGDVPTRRQEADRAAEILGLAGRYRLGFPDRGLTGTREQIDEMVRLIRRLRPQVVLAPHWDDRHPDHTACSRLVKEAVFDAAVGKKAAEDGQEPHRVQQLFYYFINQTGKADVIVDITEEYPRKKEAILAFESQFVPGPGRTETPLNRPTYLAMVEGRDQIWGHQIGTTHGEGLVTAQPIPLNGLV</sequence>
<dbReference type="AlphaFoldDB" id="A0A2T6BV56"/>
<dbReference type="GO" id="GO:0019213">
    <property type="term" value="F:deacetylase activity"/>
    <property type="evidence" value="ECO:0007669"/>
    <property type="project" value="InterPro"/>
</dbReference>
<dbReference type="Proteomes" id="UP000244240">
    <property type="component" value="Unassembled WGS sequence"/>
</dbReference>
<dbReference type="SUPFAM" id="SSF102588">
    <property type="entry name" value="LmbE-like"/>
    <property type="match status" value="1"/>
</dbReference>
<dbReference type="OrthoDB" id="9778719at2"/>
<comment type="caution">
    <text evidence="1">The sequence shown here is derived from an EMBL/GenBank/DDBJ whole genome shotgun (WGS) entry which is preliminary data.</text>
</comment>
<dbReference type="Gene3D" id="3.40.50.10320">
    <property type="entry name" value="LmbE-like"/>
    <property type="match status" value="1"/>
</dbReference>
<gene>
    <name evidence="1" type="ORF">C8P63_11077</name>
</gene>
<dbReference type="InterPro" id="IPR023842">
    <property type="entry name" value="Bacillithiol_biosynth_BshB1"/>
</dbReference>
<dbReference type="RefSeq" id="WP_108023221.1">
    <property type="nucleotide sequence ID" value="NZ_QBKR01000010.1"/>
</dbReference>
<dbReference type="GO" id="GO:0016811">
    <property type="term" value="F:hydrolase activity, acting on carbon-nitrogen (but not peptide) bonds, in linear amides"/>
    <property type="evidence" value="ECO:0007669"/>
    <property type="project" value="TreeGrafter"/>
</dbReference>
<evidence type="ECO:0000313" key="1">
    <source>
        <dbReference type="EMBL" id="PTX59932.1"/>
    </source>
</evidence>